<dbReference type="Proteomes" id="UP000650081">
    <property type="component" value="Unassembled WGS sequence"/>
</dbReference>
<organism evidence="2 3">
    <name type="scientific">Neolewinella lacunae</name>
    <dbReference type="NCBI Taxonomy" id="1517758"/>
    <lineage>
        <taxon>Bacteria</taxon>
        <taxon>Pseudomonadati</taxon>
        <taxon>Bacteroidota</taxon>
        <taxon>Saprospiria</taxon>
        <taxon>Saprospirales</taxon>
        <taxon>Lewinellaceae</taxon>
        <taxon>Neolewinella</taxon>
    </lineage>
</organism>
<evidence type="ECO:0008006" key="4">
    <source>
        <dbReference type="Google" id="ProtNLM"/>
    </source>
</evidence>
<name>A0A923PNY5_9BACT</name>
<dbReference type="Pfam" id="PF19798">
    <property type="entry name" value="Sulfotransfer_5"/>
    <property type="match status" value="1"/>
</dbReference>
<dbReference type="SUPFAM" id="SSF52540">
    <property type="entry name" value="P-loop containing nucleoside triphosphate hydrolases"/>
    <property type="match status" value="1"/>
</dbReference>
<proteinExistence type="inferred from homology"/>
<evidence type="ECO:0000313" key="2">
    <source>
        <dbReference type="EMBL" id="MBC6996201.1"/>
    </source>
</evidence>
<evidence type="ECO:0000256" key="1">
    <source>
        <dbReference type="ARBA" id="ARBA00009320"/>
    </source>
</evidence>
<dbReference type="AlphaFoldDB" id="A0A923PNY5"/>
<accession>A0A923PNY5</accession>
<dbReference type="InterPro" id="IPR027417">
    <property type="entry name" value="P-loop_NTPase"/>
</dbReference>
<reference evidence="2" key="1">
    <citation type="submission" date="2020-08" db="EMBL/GenBank/DDBJ databases">
        <title>Lewinella bacteria from marine environments.</title>
        <authorList>
            <person name="Zhong Y."/>
        </authorList>
    </citation>
    <scope>NUCLEOTIDE SEQUENCE</scope>
    <source>
        <strain evidence="2">KCTC 42187</strain>
    </source>
</reference>
<sequence>MYSFAQHPEVAVVDEPLYAHYLRHQTTVAEHPGREAVLASQENDGEKVVAAMLNDDYGKPCVIFKQMTHHLIALDLAFLDRMQNILLIRDPRAILSSYGKVVSEVSAQDVGIGQQHELYHTLKAAGKLTAVVDSARLLQNPAGVLSRLCAAIGIAYTPAMLQWPAGPRPEDGVWAPYWYANVHASTGFQPYVPKDYPLPPHLEAIAEACQPLYATLLEAAL</sequence>
<evidence type="ECO:0000313" key="3">
    <source>
        <dbReference type="Proteomes" id="UP000650081"/>
    </source>
</evidence>
<dbReference type="InterPro" id="IPR050571">
    <property type="entry name" value="Class-IV_PLP-Dep_Aminotrnsfr"/>
</dbReference>
<gene>
    <name evidence="2" type="ORF">H9S92_18670</name>
</gene>
<comment type="caution">
    <text evidence="2">The sequence shown here is derived from an EMBL/GenBank/DDBJ whole genome shotgun (WGS) entry which is preliminary data.</text>
</comment>
<protein>
    <recommendedName>
        <fullName evidence="4">Sulfotransferase family protein</fullName>
    </recommendedName>
</protein>
<dbReference type="PANTHER" id="PTHR42743">
    <property type="entry name" value="AMINO-ACID AMINOTRANSFERASE"/>
    <property type="match status" value="1"/>
</dbReference>
<dbReference type="GO" id="GO:0019752">
    <property type="term" value="P:carboxylic acid metabolic process"/>
    <property type="evidence" value="ECO:0007669"/>
    <property type="project" value="TreeGrafter"/>
</dbReference>
<dbReference type="EMBL" id="JACSIT010000151">
    <property type="protein sequence ID" value="MBC6996201.1"/>
    <property type="molecule type" value="Genomic_DNA"/>
</dbReference>
<comment type="similarity">
    <text evidence="1">Belongs to the class-IV pyridoxal-phosphate-dependent aminotransferase family.</text>
</comment>
<dbReference type="PANTHER" id="PTHR42743:SF11">
    <property type="entry name" value="AMINODEOXYCHORISMATE LYASE"/>
    <property type="match status" value="1"/>
</dbReference>
<keyword evidence="3" id="KW-1185">Reference proteome</keyword>
<dbReference type="Gene3D" id="3.40.50.300">
    <property type="entry name" value="P-loop containing nucleotide triphosphate hydrolases"/>
    <property type="match status" value="1"/>
</dbReference>